<dbReference type="Proteomes" id="UP001597216">
    <property type="component" value="Unassembled WGS sequence"/>
</dbReference>
<feature type="compositionally biased region" description="Low complexity" evidence="1">
    <location>
        <begin position="1"/>
        <end position="17"/>
    </location>
</feature>
<keyword evidence="3" id="KW-0966">Cell projection</keyword>
<dbReference type="CDD" id="cd17470">
    <property type="entry name" value="T3SS_Flik_C"/>
    <property type="match status" value="1"/>
</dbReference>
<gene>
    <name evidence="3" type="ORF">ACFQ27_18540</name>
</gene>
<proteinExistence type="predicted"/>
<dbReference type="RefSeq" id="WP_377354633.1">
    <property type="nucleotide sequence ID" value="NZ_JBHTLQ010000065.1"/>
</dbReference>
<comment type="caution">
    <text evidence="3">The sequence shown here is derived from an EMBL/GenBank/DDBJ whole genome shotgun (WGS) entry which is preliminary data.</text>
</comment>
<protein>
    <submittedName>
        <fullName evidence="3">Flagellar hook-length control protein FliK</fullName>
    </submittedName>
</protein>
<reference evidence="4" key="1">
    <citation type="journal article" date="2019" name="Int. J. Syst. Evol. Microbiol.">
        <title>The Global Catalogue of Microorganisms (GCM) 10K type strain sequencing project: providing services to taxonomists for standard genome sequencing and annotation.</title>
        <authorList>
            <consortium name="The Broad Institute Genomics Platform"/>
            <consortium name="The Broad Institute Genome Sequencing Center for Infectious Disease"/>
            <person name="Wu L."/>
            <person name="Ma J."/>
        </authorList>
    </citation>
    <scope>NUCLEOTIDE SEQUENCE [LARGE SCALE GENOMIC DNA]</scope>
    <source>
        <strain evidence="4">CCUG 55074</strain>
    </source>
</reference>
<sequence>AAAAQAEQTHASSAAATPVRGSPETVAALAAQIVKKLEGRSTRFDVELNPANLGRVDVRIEIGAHGRMTATMSFENPQAAAELRGRADELQKSLEQAGFDISGGLQFDVANDQRQASQGQPDQSASANGGQARGRAFQAALDTADDSASAALTSALAYRSRPATGVDIRI</sequence>
<name>A0ABW3T8L0_9CAUL</name>
<evidence type="ECO:0000313" key="3">
    <source>
        <dbReference type="EMBL" id="MFD1192596.1"/>
    </source>
</evidence>
<feature type="region of interest" description="Disordered" evidence="1">
    <location>
        <begin position="1"/>
        <end position="22"/>
    </location>
</feature>
<dbReference type="Gene3D" id="3.30.750.140">
    <property type="match status" value="1"/>
</dbReference>
<accession>A0ABW3T8L0</accession>
<keyword evidence="4" id="KW-1185">Reference proteome</keyword>
<feature type="compositionally biased region" description="Polar residues" evidence="1">
    <location>
        <begin position="112"/>
        <end position="126"/>
    </location>
</feature>
<dbReference type="EMBL" id="JBHTLQ010000065">
    <property type="protein sequence ID" value="MFD1192596.1"/>
    <property type="molecule type" value="Genomic_DNA"/>
</dbReference>
<feature type="region of interest" description="Disordered" evidence="1">
    <location>
        <begin position="111"/>
        <end position="135"/>
    </location>
</feature>
<evidence type="ECO:0000256" key="1">
    <source>
        <dbReference type="SAM" id="MobiDB-lite"/>
    </source>
</evidence>
<evidence type="ECO:0000259" key="2">
    <source>
        <dbReference type="Pfam" id="PF02120"/>
    </source>
</evidence>
<dbReference type="InterPro" id="IPR021136">
    <property type="entry name" value="Flagellar_hook_control-like_C"/>
</dbReference>
<dbReference type="InterPro" id="IPR038610">
    <property type="entry name" value="FliK-like_C_sf"/>
</dbReference>
<keyword evidence="3" id="KW-0969">Cilium</keyword>
<feature type="non-terminal residue" evidence="3">
    <location>
        <position position="1"/>
    </location>
</feature>
<feature type="domain" description="Flagellar hook-length control protein-like C-terminal" evidence="2">
    <location>
        <begin position="32"/>
        <end position="114"/>
    </location>
</feature>
<dbReference type="Pfam" id="PF02120">
    <property type="entry name" value="Flg_hook"/>
    <property type="match status" value="1"/>
</dbReference>
<evidence type="ECO:0000313" key="4">
    <source>
        <dbReference type="Proteomes" id="UP001597216"/>
    </source>
</evidence>
<organism evidence="3 4">
    <name type="scientific">Phenylobacterium conjunctum</name>
    <dbReference type="NCBI Taxonomy" id="1298959"/>
    <lineage>
        <taxon>Bacteria</taxon>
        <taxon>Pseudomonadati</taxon>
        <taxon>Pseudomonadota</taxon>
        <taxon>Alphaproteobacteria</taxon>
        <taxon>Caulobacterales</taxon>
        <taxon>Caulobacteraceae</taxon>
        <taxon>Phenylobacterium</taxon>
    </lineage>
</organism>
<keyword evidence="3" id="KW-0282">Flagellum</keyword>